<dbReference type="EMBL" id="CP093361">
    <property type="protein sequence ID" value="UQS87011.1"/>
    <property type="molecule type" value="Genomic_DNA"/>
</dbReference>
<sequence>MAFDKDNIIEQIKDASITDLNDLVKAIEDEFGVSAAAPVAAAGAAGGDGAAKDSFDVELTSGGSAKIKAIKAVREITGAGLKEAKDMVDGAPTVIKEGASEEEANKLKEQLEAAGATVTLK</sequence>
<dbReference type="Proteomes" id="UP000831181">
    <property type="component" value="Chromosome"/>
</dbReference>
<comment type="function">
    <text evidence="4">Forms part of the ribosomal stalk which helps the ribosome interact with GTP-bound translation factors. Is thus essential for accurate translation.</text>
</comment>
<accession>A0A976RSL1</accession>
<organism evidence="7 8">
    <name type="scientific">Nicoliella spurrieriana</name>
    <dbReference type="NCBI Taxonomy" id="2925830"/>
    <lineage>
        <taxon>Bacteria</taxon>
        <taxon>Bacillati</taxon>
        <taxon>Bacillota</taxon>
        <taxon>Bacilli</taxon>
        <taxon>Lactobacillales</taxon>
        <taxon>Lactobacillaceae</taxon>
        <taxon>Nicoliella</taxon>
    </lineage>
</organism>
<dbReference type="GO" id="GO:0003735">
    <property type="term" value="F:structural constituent of ribosome"/>
    <property type="evidence" value="ECO:0007669"/>
    <property type="project" value="InterPro"/>
</dbReference>
<dbReference type="PANTHER" id="PTHR45987">
    <property type="entry name" value="39S RIBOSOMAL PROTEIN L12"/>
    <property type="match status" value="1"/>
</dbReference>
<evidence type="ECO:0000313" key="8">
    <source>
        <dbReference type="Proteomes" id="UP000831181"/>
    </source>
</evidence>
<dbReference type="InterPro" id="IPR013823">
    <property type="entry name" value="Ribosomal_bL12_C"/>
</dbReference>
<keyword evidence="3 4" id="KW-0687">Ribonucleoprotein</keyword>
<dbReference type="PANTHER" id="PTHR45987:SF4">
    <property type="entry name" value="LARGE RIBOSOMAL SUBUNIT PROTEIN BL12M"/>
    <property type="match status" value="1"/>
</dbReference>
<dbReference type="GO" id="GO:0022625">
    <property type="term" value="C:cytosolic large ribosomal subunit"/>
    <property type="evidence" value="ECO:0007669"/>
    <property type="project" value="TreeGrafter"/>
</dbReference>
<dbReference type="GO" id="GO:0006412">
    <property type="term" value="P:translation"/>
    <property type="evidence" value="ECO:0007669"/>
    <property type="project" value="UniProtKB-UniRule"/>
</dbReference>
<dbReference type="KEGG" id="lbe:MOO44_02225"/>
<dbReference type="InterPro" id="IPR014719">
    <property type="entry name" value="Ribosomal_bL12_C/ClpS-like"/>
</dbReference>
<dbReference type="CDD" id="cd00387">
    <property type="entry name" value="Ribosomal_L7_L12"/>
    <property type="match status" value="1"/>
</dbReference>
<comment type="similarity">
    <text evidence="1 4">Belongs to the bacterial ribosomal protein bL12 family.</text>
</comment>
<protein>
    <recommendedName>
        <fullName evidence="4">Large ribosomal subunit protein bL12</fullName>
    </recommendedName>
</protein>
<evidence type="ECO:0000259" key="6">
    <source>
        <dbReference type="Pfam" id="PF16320"/>
    </source>
</evidence>
<evidence type="ECO:0000313" key="7">
    <source>
        <dbReference type="EMBL" id="UQS87011.1"/>
    </source>
</evidence>
<keyword evidence="2 4" id="KW-0689">Ribosomal protein</keyword>
<dbReference type="GO" id="GO:0003729">
    <property type="term" value="F:mRNA binding"/>
    <property type="evidence" value="ECO:0007669"/>
    <property type="project" value="TreeGrafter"/>
</dbReference>
<evidence type="ECO:0000259" key="5">
    <source>
        <dbReference type="Pfam" id="PF00542"/>
    </source>
</evidence>
<dbReference type="Pfam" id="PF16320">
    <property type="entry name" value="Ribosomal_L12_N"/>
    <property type="match status" value="1"/>
</dbReference>
<dbReference type="Gene3D" id="3.30.1390.10">
    <property type="match status" value="1"/>
</dbReference>
<evidence type="ECO:0000256" key="2">
    <source>
        <dbReference type="ARBA" id="ARBA00022980"/>
    </source>
</evidence>
<evidence type="ECO:0000256" key="3">
    <source>
        <dbReference type="ARBA" id="ARBA00023274"/>
    </source>
</evidence>
<dbReference type="RefSeq" id="WP_260116812.1">
    <property type="nucleotide sequence ID" value="NZ_CP093361.1"/>
</dbReference>
<dbReference type="FunFam" id="3.30.1390.10:FF:000001">
    <property type="entry name" value="50S ribosomal protein L7/L12"/>
    <property type="match status" value="1"/>
</dbReference>
<feature type="domain" description="Large ribosomal subunit protein bL12 C-terminal" evidence="5">
    <location>
        <begin position="55"/>
        <end position="121"/>
    </location>
</feature>
<name>A0A976RSL1_9LACO</name>
<feature type="domain" description="Large ribosomal subunit protein bL12 oligomerization" evidence="6">
    <location>
        <begin position="5"/>
        <end position="51"/>
    </location>
</feature>
<dbReference type="InterPro" id="IPR000206">
    <property type="entry name" value="Ribosomal_bL12"/>
</dbReference>
<proteinExistence type="inferred from homology"/>
<dbReference type="HAMAP" id="MF_00368">
    <property type="entry name" value="Ribosomal_bL12"/>
    <property type="match status" value="1"/>
</dbReference>
<keyword evidence="8" id="KW-1185">Reference proteome</keyword>
<comment type="subunit">
    <text evidence="4">Homodimer. Part of the ribosomal stalk of the 50S ribosomal subunit. Forms a multimeric L10(L12)X complex, where L10 forms an elongated spine to which 2 to 4 L12 dimers bind in a sequential fashion. Binds GTP-bound translation factors.</text>
</comment>
<dbReference type="NCBIfam" id="TIGR00855">
    <property type="entry name" value="L12"/>
    <property type="match status" value="1"/>
</dbReference>
<dbReference type="SUPFAM" id="SSF48300">
    <property type="entry name" value="Ribosomal protein L7/12, oligomerisation (N-terminal) domain"/>
    <property type="match status" value="1"/>
</dbReference>
<dbReference type="SUPFAM" id="SSF54736">
    <property type="entry name" value="ClpS-like"/>
    <property type="match status" value="1"/>
</dbReference>
<dbReference type="AlphaFoldDB" id="A0A976RSL1"/>
<dbReference type="Pfam" id="PF00542">
    <property type="entry name" value="Ribosomal_L12"/>
    <property type="match status" value="1"/>
</dbReference>
<dbReference type="InterPro" id="IPR036235">
    <property type="entry name" value="Ribosomal_bL12_oligo_N_sf"/>
</dbReference>
<gene>
    <name evidence="4 7" type="primary">rplL</name>
    <name evidence="7" type="ORF">MOO44_02225</name>
</gene>
<reference evidence="7" key="1">
    <citation type="journal article" date="2022" name="Int. J. Syst. Evol. Microbiol.">
        <title>Apilactobacillus apisilvae sp. nov., Nicolia spurrieriana gen. nov. sp. nov., Bombilactobacillus folatiphilus sp. nov. and Bombilactobacillus thymidiniphilus sp. nov., four new lactic acid bacterial isolates from stingless bees Tetragonula carbonaria and Austroplebeia australis.</title>
        <authorList>
            <person name="Oliphant S.A."/>
            <person name="Watson-Haigh N.S."/>
            <person name="Sumby K.M."/>
            <person name="Gardner J."/>
            <person name="Groom S."/>
            <person name="Jiranek V."/>
        </authorList>
    </citation>
    <scope>NUCLEOTIDE SEQUENCE</scope>
    <source>
        <strain evidence="7">SGEP1_A5</strain>
    </source>
</reference>
<dbReference type="InterPro" id="IPR008932">
    <property type="entry name" value="Ribosomal_bL12_oligo"/>
</dbReference>
<dbReference type="Gene3D" id="1.20.5.710">
    <property type="entry name" value="Single helix bin"/>
    <property type="match status" value="1"/>
</dbReference>
<evidence type="ECO:0000256" key="1">
    <source>
        <dbReference type="ARBA" id="ARBA00007197"/>
    </source>
</evidence>
<evidence type="ECO:0000256" key="4">
    <source>
        <dbReference type="HAMAP-Rule" id="MF_00368"/>
    </source>
</evidence>